<dbReference type="Proteomes" id="UP000284417">
    <property type="component" value="Unassembled WGS sequence"/>
</dbReference>
<protein>
    <submittedName>
        <fullName evidence="1">Uncharacterized protein</fullName>
    </submittedName>
</protein>
<name>A0A415HTA5_9BACE</name>
<dbReference type="EMBL" id="QROC01000011">
    <property type="protein sequence ID" value="RHK97359.1"/>
    <property type="molecule type" value="Genomic_DNA"/>
</dbReference>
<dbReference type="AlphaFoldDB" id="A0A415HTA5"/>
<accession>A0A415HTA5</accession>
<gene>
    <name evidence="1" type="ORF">DW042_10090</name>
</gene>
<reference evidence="1 2" key="1">
    <citation type="submission" date="2018-08" db="EMBL/GenBank/DDBJ databases">
        <title>A genome reference for cultivated species of the human gut microbiota.</title>
        <authorList>
            <person name="Zou Y."/>
            <person name="Xue W."/>
            <person name="Luo G."/>
        </authorList>
    </citation>
    <scope>NUCLEOTIDE SEQUENCE [LARGE SCALE GENOMIC DNA]</scope>
    <source>
        <strain evidence="1 2">AF39-6AC</strain>
    </source>
</reference>
<evidence type="ECO:0000313" key="2">
    <source>
        <dbReference type="Proteomes" id="UP000284417"/>
    </source>
</evidence>
<organism evidence="1 2">
    <name type="scientific">Bacteroides xylanisolvens</name>
    <dbReference type="NCBI Taxonomy" id="371601"/>
    <lineage>
        <taxon>Bacteria</taxon>
        <taxon>Pseudomonadati</taxon>
        <taxon>Bacteroidota</taxon>
        <taxon>Bacteroidia</taxon>
        <taxon>Bacteroidales</taxon>
        <taxon>Bacteroidaceae</taxon>
        <taxon>Bacteroides</taxon>
    </lineage>
</organism>
<proteinExistence type="predicted"/>
<comment type="caution">
    <text evidence="1">The sequence shown here is derived from an EMBL/GenBank/DDBJ whole genome shotgun (WGS) entry which is preliminary data.</text>
</comment>
<sequence length="65" mass="7680">MSGRQHRAYHCHLADSIRNSRDKKKAIYPRQPIFVNLKSNTMKNTVQRYGLFGYLQIFEAKQPNL</sequence>
<evidence type="ECO:0000313" key="1">
    <source>
        <dbReference type="EMBL" id="RHK97359.1"/>
    </source>
</evidence>